<dbReference type="AlphaFoldDB" id="A0A9Q9W8K7"/>
<dbReference type="Proteomes" id="UP001155660">
    <property type="component" value="Chromosome B4"/>
</dbReference>
<feature type="compositionally biased region" description="Basic and acidic residues" evidence="1">
    <location>
        <begin position="308"/>
        <end position="320"/>
    </location>
</feature>
<sequence length="356" mass="40218">MFTSFKGGVQSGLSSVSKKSFKSAMKNMTSSTVIKQNFKSATKYAVQEIGKQYALTAMNYAMDEALQKVFKIILQNSFKNVVTSSVEQSSKLDQTLVEFISSGIPKAALTKDDFKIDQDYEKQVKKSVGMLCEEVIPDLILDCTTAQDVISKLSEVCEKAEELMNKAKLSGVYEMAKLALKVAEYSADLGQILGAIPTEEIIQQKFVPELLESISELQNEMTKYDQDGRHNLHDVQRLKGELLQTIAQKVSDQFISSCSEHITPLMTSTCKSHLNSVVGKAVHDVMRRHKTQRFFDDQREKHNKRSASHKEVEQLSDEDKTELKQYTEDMCKADQPTTALDVYVLTKKQPAWWKRN</sequence>
<dbReference type="KEGG" id="ccar:109112188"/>
<gene>
    <name evidence="2" type="primary">LOC109112188</name>
</gene>
<dbReference type="OrthoDB" id="27934at2759"/>
<evidence type="ECO:0000256" key="1">
    <source>
        <dbReference type="SAM" id="MobiDB-lite"/>
    </source>
</evidence>
<evidence type="ECO:0000313" key="2">
    <source>
        <dbReference type="RefSeq" id="XP_042578791.1"/>
    </source>
</evidence>
<name>A0A9Q9W8K7_CYPCA</name>
<proteinExistence type="predicted"/>
<feature type="region of interest" description="Disordered" evidence="1">
    <location>
        <begin position="294"/>
        <end position="320"/>
    </location>
</feature>
<protein>
    <submittedName>
        <fullName evidence="2">Uncharacterized protein LOC109112188</fullName>
    </submittedName>
</protein>
<reference evidence="2" key="1">
    <citation type="submission" date="2025-08" db="UniProtKB">
        <authorList>
            <consortium name="RefSeq"/>
        </authorList>
    </citation>
    <scope>IDENTIFICATION</scope>
    <source>
        <tissue evidence="2">Muscle</tissue>
    </source>
</reference>
<dbReference type="RefSeq" id="XP_042578791.1">
    <property type="nucleotide sequence ID" value="XM_042722857.1"/>
</dbReference>
<dbReference type="GeneID" id="109112188"/>
<organism evidence="2">
    <name type="scientific">Cyprinus carpio</name>
    <name type="common">Common carp</name>
    <dbReference type="NCBI Taxonomy" id="7962"/>
    <lineage>
        <taxon>Eukaryota</taxon>
        <taxon>Metazoa</taxon>
        <taxon>Chordata</taxon>
        <taxon>Craniata</taxon>
        <taxon>Vertebrata</taxon>
        <taxon>Euteleostomi</taxon>
        <taxon>Actinopterygii</taxon>
        <taxon>Neopterygii</taxon>
        <taxon>Teleostei</taxon>
        <taxon>Ostariophysi</taxon>
        <taxon>Cypriniformes</taxon>
        <taxon>Cyprinidae</taxon>
        <taxon>Cyprininae</taxon>
        <taxon>Cyprinus</taxon>
    </lineage>
</organism>
<accession>A0A9Q9W8K7</accession>